<dbReference type="CDD" id="cd09999">
    <property type="entry name" value="Arginase-like_1"/>
    <property type="match status" value="1"/>
</dbReference>
<dbReference type="InterPro" id="IPR006035">
    <property type="entry name" value="Ureohydrolase"/>
</dbReference>
<dbReference type="GO" id="GO:0005737">
    <property type="term" value="C:cytoplasm"/>
    <property type="evidence" value="ECO:0007669"/>
    <property type="project" value="TreeGrafter"/>
</dbReference>
<evidence type="ECO:0000256" key="2">
    <source>
        <dbReference type="ARBA" id="ARBA00022801"/>
    </source>
</evidence>
<keyword evidence="3" id="KW-0464">Manganese</keyword>
<dbReference type="Pfam" id="PF00491">
    <property type="entry name" value="Arginase"/>
    <property type="match status" value="1"/>
</dbReference>
<dbReference type="PROSITE" id="PS51409">
    <property type="entry name" value="ARGINASE_2"/>
    <property type="match status" value="1"/>
</dbReference>
<keyword evidence="1" id="KW-0479">Metal-binding</keyword>
<reference evidence="5" key="1">
    <citation type="submission" date="2021-02" db="EMBL/GenBank/DDBJ databases">
        <title>Natrosporangium hydrolyticum gen. nov., sp. nov, a haloalkaliphilic actinobacterium from a soda solonchak soil.</title>
        <authorList>
            <person name="Sorokin D.Y."/>
            <person name="Khijniak T.V."/>
            <person name="Zakharycheva A.P."/>
            <person name="Boueva O.V."/>
            <person name="Ariskina E.V."/>
            <person name="Hahnke R.L."/>
            <person name="Bunk B."/>
            <person name="Sproer C."/>
            <person name="Schumann P."/>
            <person name="Evtushenko L.I."/>
            <person name="Kublanov I.V."/>
        </authorList>
    </citation>
    <scope>NUCLEOTIDE SEQUENCE</scope>
    <source>
        <strain evidence="5">DSM 106523</strain>
    </source>
</reference>
<keyword evidence="6" id="KW-1185">Reference proteome</keyword>
<comment type="similarity">
    <text evidence="4">Belongs to the arginase family.</text>
</comment>
<dbReference type="SUPFAM" id="SSF52768">
    <property type="entry name" value="Arginase/deacetylase"/>
    <property type="match status" value="1"/>
</dbReference>
<name>A0A895YAD8_9ACTN</name>
<dbReference type="AlphaFoldDB" id="A0A895YAD8"/>
<sequence length="295" mass="30729">MSTLTVLDAPSNLGLRPSAAGEAPGCRQLPAALRAQGLLARLGATDAGAVTPPDYHDYGWRPGDGVRHSAEIAGYSRRLADRLGSLQGSGHVPLVLGGDCSILLGVMLALRRRGRFGLVCLDGPDFRHPGNSPHVGGAAGESLALVTGRGSPDLADIDRLAPYLRDQDVTLIGCRDDDEFRTEAEQTFHTVRAAEVATAGPAAVVRAALARLRDPALAGFWVHLDADVLDPSVMPAVDTPEPGGLNHDQLRALLTPLLAAPGWVGLDVTIYDPTRDPDGTAGVALTETLVTALGS</sequence>
<dbReference type="InterPro" id="IPR023696">
    <property type="entry name" value="Ureohydrolase_dom_sf"/>
</dbReference>
<dbReference type="PRINTS" id="PR00116">
    <property type="entry name" value="ARGINASE"/>
</dbReference>
<dbReference type="PANTHER" id="PTHR43782:SF3">
    <property type="entry name" value="ARGINASE"/>
    <property type="match status" value="1"/>
</dbReference>
<proteinExistence type="inferred from homology"/>
<dbReference type="Gene3D" id="3.40.800.10">
    <property type="entry name" value="Ureohydrolase domain"/>
    <property type="match status" value="1"/>
</dbReference>
<evidence type="ECO:0000313" key="6">
    <source>
        <dbReference type="Proteomes" id="UP000662857"/>
    </source>
</evidence>
<dbReference type="KEGG" id="nhy:JQS43_25390"/>
<keyword evidence="2" id="KW-0378">Hydrolase</keyword>
<dbReference type="EMBL" id="CP070499">
    <property type="protein sequence ID" value="QSB14744.1"/>
    <property type="molecule type" value="Genomic_DNA"/>
</dbReference>
<protein>
    <submittedName>
        <fullName evidence="5">Arginase family protein</fullName>
    </submittedName>
</protein>
<organism evidence="5 6">
    <name type="scientific">Natronosporangium hydrolyticum</name>
    <dbReference type="NCBI Taxonomy" id="2811111"/>
    <lineage>
        <taxon>Bacteria</taxon>
        <taxon>Bacillati</taxon>
        <taxon>Actinomycetota</taxon>
        <taxon>Actinomycetes</taxon>
        <taxon>Micromonosporales</taxon>
        <taxon>Micromonosporaceae</taxon>
        <taxon>Natronosporangium</taxon>
    </lineage>
</organism>
<evidence type="ECO:0000256" key="4">
    <source>
        <dbReference type="PROSITE-ProRule" id="PRU00742"/>
    </source>
</evidence>
<gene>
    <name evidence="5" type="ORF">JQS43_25390</name>
</gene>
<dbReference type="GO" id="GO:0004053">
    <property type="term" value="F:arginase activity"/>
    <property type="evidence" value="ECO:0007669"/>
    <property type="project" value="TreeGrafter"/>
</dbReference>
<accession>A0A895YAD8</accession>
<evidence type="ECO:0000256" key="3">
    <source>
        <dbReference type="ARBA" id="ARBA00023211"/>
    </source>
</evidence>
<dbReference type="PANTHER" id="PTHR43782">
    <property type="entry name" value="ARGINASE"/>
    <property type="match status" value="1"/>
</dbReference>
<dbReference type="Proteomes" id="UP000662857">
    <property type="component" value="Chromosome"/>
</dbReference>
<evidence type="ECO:0000313" key="5">
    <source>
        <dbReference type="EMBL" id="QSB14744.1"/>
    </source>
</evidence>
<dbReference type="RefSeq" id="WP_239676900.1">
    <property type="nucleotide sequence ID" value="NZ_CP070499.1"/>
</dbReference>
<evidence type="ECO:0000256" key="1">
    <source>
        <dbReference type="ARBA" id="ARBA00022723"/>
    </source>
</evidence>
<dbReference type="GO" id="GO:0030145">
    <property type="term" value="F:manganese ion binding"/>
    <property type="evidence" value="ECO:0007669"/>
    <property type="project" value="TreeGrafter"/>
</dbReference>